<proteinExistence type="predicted"/>
<feature type="region of interest" description="Disordered" evidence="1">
    <location>
        <begin position="1"/>
        <end position="22"/>
    </location>
</feature>
<evidence type="ECO:0000313" key="2">
    <source>
        <dbReference type="EMBL" id="MFD1411070.1"/>
    </source>
</evidence>
<evidence type="ECO:0000256" key="1">
    <source>
        <dbReference type="SAM" id="MobiDB-lite"/>
    </source>
</evidence>
<evidence type="ECO:0000313" key="3">
    <source>
        <dbReference type="Proteomes" id="UP001597191"/>
    </source>
</evidence>
<sequence length="52" mass="5805">MAQDLDALVVPDPSTPFNDPRQLPQIKVPAKLFYEDGVVAIKKIVDDYFQAS</sequence>
<dbReference type="RefSeq" id="WP_164509202.1">
    <property type="nucleotide sequence ID" value="NZ_JBHTOH010000034.1"/>
</dbReference>
<protein>
    <submittedName>
        <fullName evidence="2">Uncharacterized protein</fullName>
    </submittedName>
</protein>
<comment type="caution">
    <text evidence="2">The sequence shown here is derived from an EMBL/GenBank/DDBJ whole genome shotgun (WGS) entry which is preliminary data.</text>
</comment>
<organism evidence="2 3">
    <name type="scientific">Lapidilactobacillus gannanensis</name>
    <dbReference type="NCBI Taxonomy" id="2486002"/>
    <lineage>
        <taxon>Bacteria</taxon>
        <taxon>Bacillati</taxon>
        <taxon>Bacillota</taxon>
        <taxon>Bacilli</taxon>
        <taxon>Lactobacillales</taxon>
        <taxon>Lactobacillaceae</taxon>
        <taxon>Lapidilactobacillus</taxon>
    </lineage>
</organism>
<name>A0ABW4BNG5_9LACO</name>
<dbReference type="EMBL" id="JBHTOH010000034">
    <property type="protein sequence ID" value="MFD1411070.1"/>
    <property type="molecule type" value="Genomic_DNA"/>
</dbReference>
<gene>
    <name evidence="2" type="ORF">ACFQ4R_05535</name>
</gene>
<accession>A0ABW4BNG5</accession>
<dbReference type="Proteomes" id="UP001597191">
    <property type="component" value="Unassembled WGS sequence"/>
</dbReference>
<keyword evidence="3" id="KW-1185">Reference proteome</keyword>
<reference evidence="3" key="1">
    <citation type="journal article" date="2019" name="Int. J. Syst. Evol. Microbiol.">
        <title>The Global Catalogue of Microorganisms (GCM) 10K type strain sequencing project: providing services to taxonomists for standard genome sequencing and annotation.</title>
        <authorList>
            <consortium name="The Broad Institute Genomics Platform"/>
            <consortium name="The Broad Institute Genome Sequencing Center for Infectious Disease"/>
            <person name="Wu L."/>
            <person name="Ma J."/>
        </authorList>
    </citation>
    <scope>NUCLEOTIDE SEQUENCE [LARGE SCALE GENOMIC DNA]</scope>
    <source>
        <strain evidence="3">CCM 8937</strain>
    </source>
</reference>